<accession>A0A9W6SQK8</accession>
<comment type="caution">
    <text evidence="1">The sequence shown here is derived from an EMBL/GenBank/DDBJ whole genome shotgun (WGS) entry which is preliminary data.</text>
</comment>
<evidence type="ECO:0000313" key="2">
    <source>
        <dbReference type="Proteomes" id="UP001165079"/>
    </source>
</evidence>
<protein>
    <submittedName>
        <fullName evidence="1">Uncharacterized protein</fullName>
    </submittedName>
</protein>
<dbReference type="Proteomes" id="UP001165079">
    <property type="component" value="Unassembled WGS sequence"/>
</dbReference>
<gene>
    <name evidence="1" type="ORF">Afil01_51150</name>
</gene>
<proteinExistence type="predicted"/>
<evidence type="ECO:0000313" key="1">
    <source>
        <dbReference type="EMBL" id="GLZ80308.1"/>
    </source>
</evidence>
<dbReference type="RefSeq" id="WP_285665461.1">
    <property type="nucleotide sequence ID" value="NZ_BSTX01000004.1"/>
</dbReference>
<name>A0A9W6SQK8_9ACTN</name>
<sequence length="135" mass="14465">MTSVTPTPVGAWQVSVSGEDAPRPTLLIAFGSDGVVTFQSSAEEGLSGLGSWKWEAGHDFTATLRAIAEDASAALDGEEDDESEIVELFYEYRLRLSLKGDDRFEGEADLTASYADGEELDDEADPGLKIVGARF</sequence>
<organism evidence="1 2">
    <name type="scientific">Actinorhabdospora filicis</name>
    <dbReference type="NCBI Taxonomy" id="1785913"/>
    <lineage>
        <taxon>Bacteria</taxon>
        <taxon>Bacillati</taxon>
        <taxon>Actinomycetota</taxon>
        <taxon>Actinomycetes</taxon>
        <taxon>Micromonosporales</taxon>
        <taxon>Micromonosporaceae</taxon>
        <taxon>Actinorhabdospora</taxon>
    </lineage>
</organism>
<keyword evidence="2" id="KW-1185">Reference proteome</keyword>
<reference evidence="1" key="1">
    <citation type="submission" date="2023-03" db="EMBL/GenBank/DDBJ databases">
        <title>Actinorhabdospora filicis NBRC 111898.</title>
        <authorList>
            <person name="Ichikawa N."/>
            <person name="Sato H."/>
            <person name="Tonouchi N."/>
        </authorList>
    </citation>
    <scope>NUCLEOTIDE SEQUENCE</scope>
    <source>
        <strain evidence="1">NBRC 111898</strain>
    </source>
</reference>
<dbReference type="AlphaFoldDB" id="A0A9W6SQK8"/>
<dbReference type="EMBL" id="BSTX01000004">
    <property type="protein sequence ID" value="GLZ80308.1"/>
    <property type="molecule type" value="Genomic_DNA"/>
</dbReference>